<sequence length="43" mass="4951">MRIAQRSHASRSADRKRYVHPRPWRAFAVRGGTSPPECMRLTG</sequence>
<gene>
    <name evidence="1" type="ORF">CAP_1183</name>
</gene>
<accession>A0A017TDN8</accession>
<protein>
    <submittedName>
        <fullName evidence="1">Uncharacterized protein</fullName>
    </submittedName>
</protein>
<evidence type="ECO:0000313" key="1">
    <source>
        <dbReference type="EMBL" id="EYF06925.1"/>
    </source>
</evidence>
<dbReference type="STRING" id="1192034.CAP_1183"/>
<organism evidence="1 2">
    <name type="scientific">Chondromyces apiculatus DSM 436</name>
    <dbReference type="NCBI Taxonomy" id="1192034"/>
    <lineage>
        <taxon>Bacteria</taxon>
        <taxon>Pseudomonadati</taxon>
        <taxon>Myxococcota</taxon>
        <taxon>Polyangia</taxon>
        <taxon>Polyangiales</taxon>
        <taxon>Polyangiaceae</taxon>
        <taxon>Chondromyces</taxon>
    </lineage>
</organism>
<dbReference type="EMBL" id="ASRX01000013">
    <property type="protein sequence ID" value="EYF06925.1"/>
    <property type="molecule type" value="Genomic_DNA"/>
</dbReference>
<dbReference type="AlphaFoldDB" id="A0A017TDN8"/>
<proteinExistence type="predicted"/>
<reference evidence="1 2" key="1">
    <citation type="submission" date="2013-05" db="EMBL/GenBank/DDBJ databases">
        <title>Genome assembly of Chondromyces apiculatus DSM 436.</title>
        <authorList>
            <person name="Sharma G."/>
            <person name="Khatri I."/>
            <person name="Kaur C."/>
            <person name="Mayilraj S."/>
            <person name="Subramanian S."/>
        </authorList>
    </citation>
    <scope>NUCLEOTIDE SEQUENCE [LARGE SCALE GENOMIC DNA]</scope>
    <source>
        <strain evidence="1 2">DSM 436</strain>
    </source>
</reference>
<dbReference type="Proteomes" id="UP000019678">
    <property type="component" value="Unassembled WGS sequence"/>
</dbReference>
<name>A0A017TDN8_9BACT</name>
<keyword evidence="2" id="KW-1185">Reference proteome</keyword>
<evidence type="ECO:0000313" key="2">
    <source>
        <dbReference type="Proteomes" id="UP000019678"/>
    </source>
</evidence>
<comment type="caution">
    <text evidence="1">The sequence shown here is derived from an EMBL/GenBank/DDBJ whole genome shotgun (WGS) entry which is preliminary data.</text>
</comment>